<comment type="cofactor">
    <cofactor evidence="2">
        <name>pyrroloquinoline quinone</name>
        <dbReference type="ChEBI" id="CHEBI:58442"/>
    </cofactor>
</comment>
<dbReference type="PROSITE" id="PS51007">
    <property type="entry name" value="CYTC"/>
    <property type="match status" value="1"/>
</dbReference>
<keyword evidence="8" id="KW-0634">PQQ</keyword>
<evidence type="ECO:0000256" key="13">
    <source>
        <dbReference type="SAM" id="MobiDB-lite"/>
    </source>
</evidence>
<protein>
    <submittedName>
        <fullName evidence="16">PQQ-dependent dehydrogenase, methanol/ethanol family</fullName>
        <ecNumber evidence="16">1.1.2.-</ecNumber>
    </submittedName>
</protein>
<dbReference type="Proteomes" id="UP001419910">
    <property type="component" value="Unassembled WGS sequence"/>
</dbReference>
<dbReference type="Gene3D" id="2.140.10.10">
    <property type="entry name" value="Quinoprotein alcohol dehydrogenase-like superfamily"/>
    <property type="match status" value="1"/>
</dbReference>
<keyword evidence="5 12" id="KW-0479">Metal-binding</keyword>
<comment type="caution">
    <text evidence="16">The sequence shown here is derived from an EMBL/GenBank/DDBJ whole genome shotgun (WGS) entry which is preliminary data.</text>
</comment>
<proteinExistence type="inferred from homology"/>
<gene>
    <name evidence="16" type="ORF">ABC974_19560</name>
</gene>
<comment type="cofactor">
    <cofactor evidence="1">
        <name>Ca(2+)</name>
        <dbReference type="ChEBI" id="CHEBI:29108"/>
    </cofactor>
</comment>
<dbReference type="InterPro" id="IPR017512">
    <property type="entry name" value="PQQ_MeOH/EtOH_DH"/>
</dbReference>
<dbReference type="InterPro" id="IPR011047">
    <property type="entry name" value="Quinoprotein_ADH-like_sf"/>
</dbReference>
<dbReference type="SMART" id="SM00564">
    <property type="entry name" value="PQQ"/>
    <property type="match status" value="6"/>
</dbReference>
<feature type="signal peptide" evidence="14">
    <location>
        <begin position="1"/>
        <end position="29"/>
    </location>
</feature>
<evidence type="ECO:0000313" key="17">
    <source>
        <dbReference type="Proteomes" id="UP001419910"/>
    </source>
</evidence>
<evidence type="ECO:0000256" key="5">
    <source>
        <dbReference type="ARBA" id="ARBA00022723"/>
    </source>
</evidence>
<dbReference type="SUPFAM" id="SSF46626">
    <property type="entry name" value="Cytochrome c"/>
    <property type="match status" value="1"/>
</dbReference>
<feature type="region of interest" description="Disordered" evidence="13">
    <location>
        <begin position="584"/>
        <end position="604"/>
    </location>
</feature>
<name>A0ABU9Y7P9_9SPHN</name>
<dbReference type="EMBL" id="JBDIME010000021">
    <property type="protein sequence ID" value="MEN2791839.1"/>
    <property type="molecule type" value="Genomic_DNA"/>
</dbReference>
<feature type="chain" id="PRO_5047182176" evidence="14">
    <location>
        <begin position="30"/>
        <end position="803"/>
    </location>
</feature>
<dbReference type="Gene3D" id="1.10.760.10">
    <property type="entry name" value="Cytochrome c-like domain"/>
    <property type="match status" value="1"/>
</dbReference>
<keyword evidence="17" id="KW-1185">Reference proteome</keyword>
<feature type="domain" description="Cytochrome c" evidence="15">
    <location>
        <begin position="605"/>
        <end position="684"/>
    </location>
</feature>
<evidence type="ECO:0000256" key="14">
    <source>
        <dbReference type="SAM" id="SignalP"/>
    </source>
</evidence>
<dbReference type="GO" id="GO:0016491">
    <property type="term" value="F:oxidoreductase activity"/>
    <property type="evidence" value="ECO:0007669"/>
    <property type="project" value="UniProtKB-KW"/>
</dbReference>
<keyword evidence="11" id="KW-1015">Disulfide bond</keyword>
<keyword evidence="4 12" id="KW-0349">Heme</keyword>
<evidence type="ECO:0000313" key="16">
    <source>
        <dbReference type="EMBL" id="MEN2791839.1"/>
    </source>
</evidence>
<accession>A0ABU9Y7P9</accession>
<evidence type="ECO:0000256" key="10">
    <source>
        <dbReference type="ARBA" id="ARBA00023004"/>
    </source>
</evidence>
<dbReference type="RefSeq" id="WP_343888844.1">
    <property type="nucleotide sequence ID" value="NZ_BAAAEH010000013.1"/>
</dbReference>
<keyword evidence="7" id="KW-0106">Calcium</keyword>
<reference evidence="16 17" key="1">
    <citation type="submission" date="2024-05" db="EMBL/GenBank/DDBJ databases">
        <authorList>
            <person name="Liu Q."/>
            <person name="Xin Y.-H."/>
        </authorList>
    </citation>
    <scope>NUCLEOTIDE SEQUENCE [LARGE SCALE GENOMIC DNA]</scope>
    <source>
        <strain evidence="16 17">CGMCC 1.10181</strain>
    </source>
</reference>
<evidence type="ECO:0000256" key="4">
    <source>
        <dbReference type="ARBA" id="ARBA00022617"/>
    </source>
</evidence>
<evidence type="ECO:0000256" key="12">
    <source>
        <dbReference type="PROSITE-ProRule" id="PRU00433"/>
    </source>
</evidence>
<dbReference type="InterPro" id="IPR018391">
    <property type="entry name" value="PQQ_b-propeller_rpt"/>
</dbReference>
<dbReference type="InterPro" id="IPR009056">
    <property type="entry name" value="Cyt_c-like_dom"/>
</dbReference>
<keyword evidence="10 12" id="KW-0408">Iron</keyword>
<evidence type="ECO:0000256" key="6">
    <source>
        <dbReference type="ARBA" id="ARBA00022729"/>
    </source>
</evidence>
<dbReference type="PANTHER" id="PTHR32303">
    <property type="entry name" value="QUINOPROTEIN ALCOHOL DEHYDROGENASE (CYTOCHROME C)"/>
    <property type="match status" value="1"/>
</dbReference>
<dbReference type="EC" id="1.1.2.-" evidence="16"/>
<dbReference type="PROSITE" id="PS51257">
    <property type="entry name" value="PROKAR_LIPOPROTEIN"/>
    <property type="match status" value="1"/>
</dbReference>
<evidence type="ECO:0000259" key="15">
    <source>
        <dbReference type="PROSITE" id="PS51007"/>
    </source>
</evidence>
<organism evidence="16 17">
    <name type="scientific">Sphingomonas oligophenolica</name>
    <dbReference type="NCBI Taxonomy" id="301154"/>
    <lineage>
        <taxon>Bacteria</taxon>
        <taxon>Pseudomonadati</taxon>
        <taxon>Pseudomonadota</taxon>
        <taxon>Alphaproteobacteria</taxon>
        <taxon>Sphingomonadales</taxon>
        <taxon>Sphingomonadaceae</taxon>
        <taxon>Sphingomonas</taxon>
    </lineage>
</organism>
<evidence type="ECO:0000256" key="9">
    <source>
        <dbReference type="ARBA" id="ARBA00023002"/>
    </source>
</evidence>
<evidence type="ECO:0000256" key="8">
    <source>
        <dbReference type="ARBA" id="ARBA00022891"/>
    </source>
</evidence>
<keyword evidence="6 14" id="KW-0732">Signal</keyword>
<dbReference type="InterPro" id="IPR036909">
    <property type="entry name" value="Cyt_c-like_dom_sf"/>
</dbReference>
<evidence type="ECO:0000256" key="1">
    <source>
        <dbReference type="ARBA" id="ARBA00001913"/>
    </source>
</evidence>
<dbReference type="Pfam" id="PF01011">
    <property type="entry name" value="PQQ"/>
    <property type="match status" value="2"/>
</dbReference>
<evidence type="ECO:0000256" key="2">
    <source>
        <dbReference type="ARBA" id="ARBA00001931"/>
    </source>
</evidence>
<evidence type="ECO:0000256" key="7">
    <source>
        <dbReference type="ARBA" id="ARBA00022837"/>
    </source>
</evidence>
<dbReference type="Pfam" id="PF13442">
    <property type="entry name" value="Cytochrome_CBB3"/>
    <property type="match status" value="1"/>
</dbReference>
<dbReference type="InterPro" id="IPR002372">
    <property type="entry name" value="PQQ_rpt_dom"/>
</dbReference>
<evidence type="ECO:0000256" key="3">
    <source>
        <dbReference type="ARBA" id="ARBA00008156"/>
    </source>
</evidence>
<dbReference type="SUPFAM" id="SSF50998">
    <property type="entry name" value="Quinoprotein alcohol dehydrogenase-like"/>
    <property type="match status" value="1"/>
</dbReference>
<comment type="similarity">
    <text evidence="3">Belongs to the bacterial PQQ dehydrogenase family.</text>
</comment>
<sequence length="803" mass="85859">MLQDAVRAVRAIGLATLALTLVSCGVRDAAPPEPTALVDADNWPSFGRTPGEQHYSPLDQIDTGSVEKLGLAWHYDLPAENTLTGPIAADGKVFVTSGHSYIRAFDAASGKLLWEYDSKTRERAGLNLRLGWGPKGIAYWGGRVFLATQDGHIVSLDADTGKVAWDQTEFAPGELRYINGPPRVFGGKLIIGHGGADVSAIRGYVTAYDAMTGKRLWRFYTVPGNPAVDKDETTAIAAKSWTGEWWKQGGGGTAWNAFSYDPDLKLFYIGVGNGFPYNQALRSPGGGDNLFLASIVAVHAETGKYAWHYQVCPGEQWDCNATQDMSLATLTIDGKPRKVLIQAPKNGFLYVLDRATGELLSAKPFADKVTWASSIDIKTGRPVENPGIRYHGKPGLFELWPGVRGAHSWLPQSFSPRTGLVYIPVIEGAAYIGDEGVDFGKQPKIGGMAVNVLPDPELEGAHKSFLKAWDPVTQTEKWRVELPGNWPGGTMATAGNLVFQGRIDGQLVAYDARDGKQLWSFATGAPVVAPPITYRVGSKQYVTVITGSGASGGGIFSSGNANYRTDYRMPRRVLTFALDGKDQLPRDTAEPLKAPDDPGYKRDPALETKGAVAFGMKGCLVCHGWNAVGGGSAPDLRGSPYPSNADGFRKVLKDGALVNSGMPAFPDLSNSDIEAIRQYLRARGRQLTDEAEAAKVAPTKGPSANATFAGTWEVVIDSPTGKQPAIGVYAVQGNAISGKQSSPQGSLDVTGSVSGTRATWSGKAYIPFPVTLSFEVTLQSDTSFSGTVKSVFGTFPVTGVRKK</sequence>
<keyword evidence="9 16" id="KW-0560">Oxidoreductase</keyword>
<dbReference type="NCBIfam" id="TIGR03075">
    <property type="entry name" value="PQQ_enz_alc_DH"/>
    <property type="match status" value="1"/>
</dbReference>
<evidence type="ECO:0000256" key="11">
    <source>
        <dbReference type="ARBA" id="ARBA00023157"/>
    </source>
</evidence>